<proteinExistence type="predicted"/>
<reference evidence="1" key="1">
    <citation type="submission" date="2018-02" db="EMBL/GenBank/DDBJ databases">
        <title>Rhizophora mucronata_Transcriptome.</title>
        <authorList>
            <person name="Meera S.P."/>
            <person name="Sreeshan A."/>
            <person name="Augustine A."/>
        </authorList>
    </citation>
    <scope>NUCLEOTIDE SEQUENCE</scope>
    <source>
        <tissue evidence="1">Leaf</tissue>
    </source>
</reference>
<dbReference type="EMBL" id="GGEC01013925">
    <property type="protein sequence ID" value="MBW94408.1"/>
    <property type="molecule type" value="Transcribed_RNA"/>
</dbReference>
<sequence length="32" mass="3742">MQTFTLLQARVGCQLPVEALQKLRQLKDNWRG</sequence>
<evidence type="ECO:0000313" key="1">
    <source>
        <dbReference type="EMBL" id="MBW94408.1"/>
    </source>
</evidence>
<dbReference type="AlphaFoldDB" id="A0A2P2JLU4"/>
<accession>A0A2P2JLU4</accession>
<name>A0A2P2JLU4_RHIMU</name>
<protein>
    <submittedName>
        <fullName evidence="1">Uncharacterized protein</fullName>
    </submittedName>
</protein>
<organism evidence="1">
    <name type="scientific">Rhizophora mucronata</name>
    <name type="common">Asiatic mangrove</name>
    <dbReference type="NCBI Taxonomy" id="61149"/>
    <lineage>
        <taxon>Eukaryota</taxon>
        <taxon>Viridiplantae</taxon>
        <taxon>Streptophyta</taxon>
        <taxon>Embryophyta</taxon>
        <taxon>Tracheophyta</taxon>
        <taxon>Spermatophyta</taxon>
        <taxon>Magnoliopsida</taxon>
        <taxon>eudicotyledons</taxon>
        <taxon>Gunneridae</taxon>
        <taxon>Pentapetalae</taxon>
        <taxon>rosids</taxon>
        <taxon>fabids</taxon>
        <taxon>Malpighiales</taxon>
        <taxon>Rhizophoraceae</taxon>
        <taxon>Rhizophora</taxon>
    </lineage>
</organism>